<protein>
    <submittedName>
        <fullName evidence="3">Uncharacterized protein</fullName>
    </submittedName>
</protein>
<accession>A0A7J7EWA9</accession>
<gene>
    <name evidence="3" type="ORF">HPG69_007517</name>
</gene>
<reference evidence="3 4" key="1">
    <citation type="journal article" date="2020" name="Mol. Biol. Evol.">
        <title>Interspecific Gene Flow and the Evolution of Specialization in Black and White Rhinoceros.</title>
        <authorList>
            <person name="Moodley Y."/>
            <person name="Westbury M.V."/>
            <person name="Russo I.M."/>
            <person name="Gopalakrishnan S."/>
            <person name="Rakotoarivelo A."/>
            <person name="Olsen R.A."/>
            <person name="Prost S."/>
            <person name="Tunstall T."/>
            <person name="Ryder O.A."/>
            <person name="Dalen L."/>
            <person name="Bruford M.W."/>
        </authorList>
    </citation>
    <scope>NUCLEOTIDE SEQUENCE [LARGE SCALE GENOMIC DNA]</scope>
    <source>
        <strain evidence="3">SBR-YM</strain>
        <tissue evidence="3">Skin</tissue>
    </source>
</reference>
<organism evidence="3 4">
    <name type="scientific">Diceros bicornis minor</name>
    <name type="common">South-central black rhinoceros</name>
    <dbReference type="NCBI Taxonomy" id="77932"/>
    <lineage>
        <taxon>Eukaryota</taxon>
        <taxon>Metazoa</taxon>
        <taxon>Chordata</taxon>
        <taxon>Craniata</taxon>
        <taxon>Vertebrata</taxon>
        <taxon>Euteleostomi</taxon>
        <taxon>Mammalia</taxon>
        <taxon>Eutheria</taxon>
        <taxon>Laurasiatheria</taxon>
        <taxon>Perissodactyla</taxon>
        <taxon>Rhinocerotidae</taxon>
        <taxon>Diceros</taxon>
    </lineage>
</organism>
<dbReference type="Proteomes" id="UP000551758">
    <property type="component" value="Unassembled WGS sequence"/>
</dbReference>
<evidence type="ECO:0000256" key="2">
    <source>
        <dbReference type="SAM" id="MobiDB-lite"/>
    </source>
</evidence>
<comment type="caution">
    <text evidence="3">The sequence shown here is derived from an EMBL/GenBank/DDBJ whole genome shotgun (WGS) entry which is preliminary data.</text>
</comment>
<feature type="region of interest" description="Disordered" evidence="2">
    <location>
        <begin position="17"/>
        <end position="53"/>
    </location>
</feature>
<dbReference type="AlphaFoldDB" id="A0A7J7EWA9"/>
<evidence type="ECO:0000313" key="3">
    <source>
        <dbReference type="EMBL" id="KAF5920102.1"/>
    </source>
</evidence>
<evidence type="ECO:0000313" key="4">
    <source>
        <dbReference type="Proteomes" id="UP000551758"/>
    </source>
</evidence>
<keyword evidence="4" id="KW-1185">Reference proteome</keyword>
<proteinExistence type="inferred from homology"/>
<dbReference type="InterPro" id="IPR015419">
    <property type="entry name" value="CTAG/Pcc1"/>
</dbReference>
<evidence type="ECO:0000256" key="1">
    <source>
        <dbReference type="ARBA" id="ARBA00007073"/>
    </source>
</evidence>
<comment type="similarity">
    <text evidence="1">Belongs to the CTAG/PCC1 family.</text>
</comment>
<sequence length="98" mass="10840">MQHQWMQDQKADRWSCILSNEPLGPGGQGMGQGHPTRPGTGHRAAGWRQKGEHRWTAEDPGLLQISINSFLDQLSLVMRNIRRIGAIFPLSLGRGKGG</sequence>
<name>A0A7J7EWA9_DICBM</name>
<dbReference type="EMBL" id="JACDTQ010002164">
    <property type="protein sequence ID" value="KAF5920102.1"/>
    <property type="molecule type" value="Genomic_DNA"/>
</dbReference>
<dbReference type="Pfam" id="PF09341">
    <property type="entry name" value="Pcc1"/>
    <property type="match status" value="1"/>
</dbReference>